<comment type="cofactor">
    <cofactor evidence="1 10">
        <name>pyridoxal 5'-phosphate</name>
        <dbReference type="ChEBI" id="CHEBI:597326"/>
    </cofactor>
</comment>
<comment type="caution">
    <text evidence="12">The sequence shown here is derived from an EMBL/GenBank/DDBJ whole genome shotgun (WGS) entry which is preliminary data.</text>
</comment>
<evidence type="ECO:0000256" key="5">
    <source>
        <dbReference type="ARBA" id="ARBA00023239"/>
    </source>
</evidence>
<evidence type="ECO:0000256" key="8">
    <source>
        <dbReference type="ARBA" id="ARBA00046672"/>
    </source>
</evidence>
<dbReference type="FunFam" id="3.20.20.10:FF:000005">
    <property type="entry name" value="Ornithine decarboxylase"/>
    <property type="match status" value="1"/>
</dbReference>
<dbReference type="Gene3D" id="2.40.37.10">
    <property type="entry name" value="Lyase, Ornithine Decarboxylase, Chain A, domain 1"/>
    <property type="match status" value="1"/>
</dbReference>
<evidence type="ECO:0000259" key="11">
    <source>
        <dbReference type="Pfam" id="PF02784"/>
    </source>
</evidence>
<dbReference type="PANTHER" id="PTHR11482">
    <property type="entry name" value="ARGININE/DIAMINOPIMELATE/ORNITHINE DECARBOXYLASE"/>
    <property type="match status" value="1"/>
</dbReference>
<comment type="subunit">
    <text evidence="8">Homodimer. Only the dimer is catalytically active, as the active sites are constructed of residues from both monomers.</text>
</comment>
<dbReference type="PRINTS" id="PR01179">
    <property type="entry name" value="ODADCRBXLASE"/>
</dbReference>
<dbReference type="InterPro" id="IPR002433">
    <property type="entry name" value="Orn_de-COase"/>
</dbReference>
<dbReference type="EMBL" id="QUQM01000001">
    <property type="protein sequence ID" value="KAA8650199.1"/>
    <property type="molecule type" value="Genomic_DNA"/>
</dbReference>
<dbReference type="AlphaFoldDB" id="A0A5M9MZU3"/>
<evidence type="ECO:0000256" key="10">
    <source>
        <dbReference type="PIRSR" id="PIRSR600183-50"/>
    </source>
</evidence>
<evidence type="ECO:0000256" key="4">
    <source>
        <dbReference type="ARBA" id="ARBA00022898"/>
    </source>
</evidence>
<dbReference type="InterPro" id="IPR009006">
    <property type="entry name" value="Ala_racemase/Decarboxylase_C"/>
</dbReference>
<reference evidence="12 13" key="1">
    <citation type="submission" date="2019-08" db="EMBL/GenBank/DDBJ databases">
        <title>The genome sequence of a newly discovered highly antifungal drug resistant Aspergillus species, Aspergillus tanneri NIH 1004.</title>
        <authorList>
            <person name="Mounaud S."/>
            <person name="Singh I."/>
            <person name="Joardar V."/>
            <person name="Pakala S."/>
            <person name="Pakala S."/>
            <person name="Venepally P."/>
            <person name="Chung J.K."/>
            <person name="Losada L."/>
            <person name="Nierman W.C."/>
        </authorList>
    </citation>
    <scope>NUCLEOTIDE SEQUENCE [LARGE SCALE GENOMIC DNA]</scope>
    <source>
        <strain evidence="12 13">NIH1004</strain>
    </source>
</reference>
<protein>
    <recommendedName>
        <fullName evidence="7">ornithine decarboxylase</fullName>
        <ecNumber evidence="7">4.1.1.17</ecNumber>
    </recommendedName>
</protein>
<dbReference type="InterPro" id="IPR022653">
    <property type="entry name" value="De-COase2_pyr-phos_BS"/>
</dbReference>
<dbReference type="GeneID" id="54325582"/>
<evidence type="ECO:0000256" key="6">
    <source>
        <dbReference type="ARBA" id="ARBA00034115"/>
    </source>
</evidence>
<comment type="catalytic activity">
    <reaction evidence="9">
        <text>L-ornithine + H(+) = putrescine + CO2</text>
        <dbReference type="Rhea" id="RHEA:22964"/>
        <dbReference type="ChEBI" id="CHEBI:15378"/>
        <dbReference type="ChEBI" id="CHEBI:16526"/>
        <dbReference type="ChEBI" id="CHEBI:46911"/>
        <dbReference type="ChEBI" id="CHEBI:326268"/>
        <dbReference type="EC" id="4.1.1.17"/>
    </reaction>
</comment>
<dbReference type="EC" id="4.1.1.17" evidence="7"/>
<dbReference type="RefSeq" id="XP_033429560.1">
    <property type="nucleotide sequence ID" value="XM_033567565.1"/>
</dbReference>
<dbReference type="PRINTS" id="PR01182">
    <property type="entry name" value="ORNDCRBXLASE"/>
</dbReference>
<feature type="active site" description="Proton donor" evidence="10">
    <location>
        <position position="343"/>
    </location>
</feature>
<evidence type="ECO:0000256" key="3">
    <source>
        <dbReference type="ARBA" id="ARBA00022793"/>
    </source>
</evidence>
<dbReference type="InterPro" id="IPR000183">
    <property type="entry name" value="Orn/DAP/Arg_de-COase"/>
</dbReference>
<gene>
    <name evidence="12" type="primary">ODC1</name>
    <name evidence="12" type="ORF">ATNIH1004_002880</name>
</gene>
<dbReference type="SUPFAM" id="SSF51419">
    <property type="entry name" value="PLP-binding barrel"/>
    <property type="match status" value="1"/>
</dbReference>
<dbReference type="GO" id="GO:0033387">
    <property type="term" value="P:putrescine biosynthetic process from arginine, via ornithine"/>
    <property type="evidence" value="ECO:0007669"/>
    <property type="project" value="TreeGrafter"/>
</dbReference>
<feature type="domain" description="Orn/DAP/Arg decarboxylase 2 N-terminal" evidence="11">
    <location>
        <begin position="43"/>
        <end position="270"/>
    </location>
</feature>
<evidence type="ECO:0000256" key="9">
    <source>
        <dbReference type="ARBA" id="ARBA00049127"/>
    </source>
</evidence>
<keyword evidence="5" id="KW-0456">Lyase</keyword>
<accession>A0A5M9MZU3</accession>
<dbReference type="Pfam" id="PF02784">
    <property type="entry name" value="Orn_Arg_deC_N"/>
    <property type="match status" value="1"/>
</dbReference>
<dbReference type="PROSITE" id="PS00879">
    <property type="entry name" value="ODR_DC_2_2"/>
    <property type="match status" value="1"/>
</dbReference>
<dbReference type="GO" id="GO:0004586">
    <property type="term" value="F:ornithine decarboxylase activity"/>
    <property type="evidence" value="ECO:0007669"/>
    <property type="project" value="UniProtKB-EC"/>
</dbReference>
<evidence type="ECO:0000313" key="12">
    <source>
        <dbReference type="EMBL" id="KAA8650199.1"/>
    </source>
</evidence>
<dbReference type="SUPFAM" id="SSF50621">
    <property type="entry name" value="Alanine racemase C-terminal domain-like"/>
    <property type="match status" value="1"/>
</dbReference>
<dbReference type="InterPro" id="IPR029066">
    <property type="entry name" value="PLP-binding_barrel"/>
</dbReference>
<dbReference type="InterPro" id="IPR022657">
    <property type="entry name" value="De-COase2_CS"/>
</dbReference>
<name>A0A5M9MZU3_9EURO</name>
<keyword evidence="3" id="KW-0210">Decarboxylase</keyword>
<evidence type="ECO:0000256" key="1">
    <source>
        <dbReference type="ARBA" id="ARBA00001933"/>
    </source>
</evidence>
<dbReference type="GO" id="GO:0005737">
    <property type="term" value="C:cytoplasm"/>
    <property type="evidence" value="ECO:0007669"/>
    <property type="project" value="TreeGrafter"/>
</dbReference>
<dbReference type="CDD" id="cd00622">
    <property type="entry name" value="PLPDE_III_ODC"/>
    <property type="match status" value="1"/>
</dbReference>
<evidence type="ECO:0000313" key="13">
    <source>
        <dbReference type="Proteomes" id="UP000324241"/>
    </source>
</evidence>
<dbReference type="PANTHER" id="PTHR11482:SF6">
    <property type="entry name" value="ORNITHINE DECARBOXYLASE 1-RELATED"/>
    <property type="match status" value="1"/>
</dbReference>
<comment type="pathway">
    <text evidence="6">Amine and polyamine biosynthesis; putrescine biosynthesis via L-ornithine pathway; putrescine from L-ornithine: step 1/1.</text>
</comment>
<sequence length="435" mass="48726">MGSAGLSSDEVIDHLIRKHISTLAQAPYISQSDLPFFVADTNRIVEQHRRWTHTMPDIQPFYAVKANSDTKLLQCLDRLGVNFDCASLDEIQQILSLGIDPSRIIFAHPCKAASALHFASKRGVRWTTFDNIDELEKIREHGAQMELLLRIFAQDDGAKVCLGDKFGAAWDDTWSLLERARQLDLKIVGVSFHIGSGASDPQAFATAIQQAKQVIEQGERLGFQMTVLDVGGGFQDANFEIMASGLRPALAQEFRDRKLTVIAEPGRFYATPFYTMACRVIARRTQIRSASKVADMLYQNDGLYGCFSCGWSENEVYTPVLVSGGAVERDWGEHRYSVWGPTCDSIDRVAEEVAMDCEVKIGDWLIYRNMGAYTVSAASRFNGFPNTYDWRFWQHSEIDPSTLKSEQANMIYNKFDVSSKLIVGALTTAHIPVPR</sequence>
<dbReference type="VEuPathDB" id="FungiDB:EYZ11_003930"/>
<dbReference type="Gene3D" id="3.20.20.10">
    <property type="entry name" value="Alanine racemase"/>
    <property type="match status" value="1"/>
</dbReference>
<evidence type="ECO:0000256" key="2">
    <source>
        <dbReference type="ARBA" id="ARBA00008872"/>
    </source>
</evidence>
<dbReference type="InterPro" id="IPR022644">
    <property type="entry name" value="De-COase2_N"/>
</dbReference>
<keyword evidence="4 10" id="KW-0663">Pyridoxal phosphate</keyword>
<organism evidence="12 13">
    <name type="scientific">Aspergillus tanneri</name>
    <dbReference type="NCBI Taxonomy" id="1220188"/>
    <lineage>
        <taxon>Eukaryota</taxon>
        <taxon>Fungi</taxon>
        <taxon>Dikarya</taxon>
        <taxon>Ascomycota</taxon>
        <taxon>Pezizomycotina</taxon>
        <taxon>Eurotiomycetes</taxon>
        <taxon>Eurotiomycetidae</taxon>
        <taxon>Eurotiales</taxon>
        <taxon>Aspergillaceae</taxon>
        <taxon>Aspergillus</taxon>
        <taxon>Aspergillus subgen. Circumdati</taxon>
    </lineage>
</organism>
<dbReference type="Proteomes" id="UP000324241">
    <property type="component" value="Unassembled WGS sequence"/>
</dbReference>
<comment type="similarity">
    <text evidence="2">Belongs to the Orn/Lys/Arg decarboxylase class-II family.</text>
</comment>
<dbReference type="OrthoDB" id="5034579at2759"/>
<feature type="modified residue" description="N6-(pyridoxal phosphate)lysine" evidence="10">
    <location>
        <position position="65"/>
    </location>
</feature>
<dbReference type="PROSITE" id="PS00878">
    <property type="entry name" value="ODR_DC_2_1"/>
    <property type="match status" value="1"/>
</dbReference>
<evidence type="ECO:0000256" key="7">
    <source>
        <dbReference type="ARBA" id="ARBA00034138"/>
    </source>
</evidence>
<proteinExistence type="inferred from homology"/>